<evidence type="ECO:0000313" key="4">
    <source>
        <dbReference type="Proteomes" id="UP000288805"/>
    </source>
</evidence>
<dbReference type="Pfam" id="PF14309">
    <property type="entry name" value="DUF4378"/>
    <property type="match status" value="1"/>
</dbReference>
<feature type="compositionally biased region" description="Polar residues" evidence="1">
    <location>
        <begin position="34"/>
        <end position="44"/>
    </location>
</feature>
<reference evidence="3 4" key="1">
    <citation type="journal article" date="2018" name="PLoS Genet.">
        <title>Population sequencing reveals clonal diversity and ancestral inbreeding in the grapevine cultivar Chardonnay.</title>
        <authorList>
            <person name="Roach M.J."/>
            <person name="Johnson D.L."/>
            <person name="Bohlmann J."/>
            <person name="van Vuuren H.J."/>
            <person name="Jones S.J."/>
            <person name="Pretorius I.S."/>
            <person name="Schmidt S.A."/>
            <person name="Borneman A.R."/>
        </authorList>
    </citation>
    <scope>NUCLEOTIDE SEQUENCE [LARGE SCALE GENOMIC DNA]</scope>
    <source>
        <strain evidence="4">cv. Chardonnay</strain>
        <tissue evidence="3">Leaf</tissue>
    </source>
</reference>
<feature type="region of interest" description="Disordered" evidence="1">
    <location>
        <begin position="1"/>
        <end position="162"/>
    </location>
</feature>
<proteinExistence type="predicted"/>
<feature type="domain" description="DUF4378" evidence="2">
    <location>
        <begin position="424"/>
        <end position="576"/>
    </location>
</feature>
<feature type="compositionally biased region" description="Basic and acidic residues" evidence="1">
    <location>
        <begin position="45"/>
        <end position="55"/>
    </location>
</feature>
<feature type="compositionally biased region" description="Polar residues" evidence="1">
    <location>
        <begin position="1"/>
        <end position="14"/>
    </location>
</feature>
<evidence type="ECO:0000259" key="2">
    <source>
        <dbReference type="Pfam" id="PF14309"/>
    </source>
</evidence>
<feature type="compositionally biased region" description="Low complexity" evidence="1">
    <location>
        <begin position="314"/>
        <end position="330"/>
    </location>
</feature>
<sequence length="584" mass="64797">MEAAQKSSRLQRPKQSTDVKRMNGQINGKRFNGSEDTPSLNSSKDLVKRNSDSMKKKGKSVSLAEQAKVNIQRKEGPSSSNRSSMNPKEHTKVKSAQSSKSQPSMQKNMLKRTSTNRTSNALRQNNQKQNGGSTRDVLTSKTAVSNQKSKKAPSMNGSFGPSKTVNKVVINAEAGSKKMGSVENDIRKESSLSKTKNASRKKLSVDGNICFEGSIADSVLTNKDQKLRELTFRVGSSHSDLFAPGTAASSTSRLQDSDLRVNVVAPTSTKHTSRLLPDLHEDKSDGPHYFDFSSVGGLQANQKWQVNVSEGMEELSGNSNNNEMGNGLSGQHPSPVLSLESSFSNITCNSPDSRNSYSVNGSEQCSLAETDEVDSWTSRSKSQLAEGEAELSDSASSVSILRMNTRNMASTSHLTDFKESVNWELEYMREILCKAELTLEDFASGHTHKFITPNLFDQLENQEPRSERNGEESSKLGRKVLFDYMGEFLDLRCGQLFGGSRKAWAKWATLIERKGWLAEESYNEILSWRSMGEFMVDELVDKDMSTQYGKWLDFEFEAFEEGVEIENIIITSLVDELVDDLFSF</sequence>
<dbReference type="InterPro" id="IPR025486">
    <property type="entry name" value="DUF4378"/>
</dbReference>
<dbReference type="EMBL" id="QGNW01001493">
    <property type="protein sequence ID" value="RVW39161.1"/>
    <property type="molecule type" value="Genomic_DNA"/>
</dbReference>
<feature type="region of interest" description="Disordered" evidence="1">
    <location>
        <begin position="313"/>
        <end position="336"/>
    </location>
</feature>
<dbReference type="AlphaFoldDB" id="A0A438DUL0"/>
<dbReference type="PANTHER" id="PTHR21726">
    <property type="entry name" value="PHOSPHATIDYLINOSITOL N-ACETYLGLUCOSAMINYLTRANSFERASE SUBUNIT P DOWN SYNDROME CRITICAL REGION PROTEIN 5 -RELATED"/>
    <property type="match status" value="1"/>
</dbReference>
<feature type="compositionally biased region" description="Polar residues" evidence="1">
    <location>
        <begin position="94"/>
        <end position="147"/>
    </location>
</feature>
<evidence type="ECO:0000256" key="1">
    <source>
        <dbReference type="SAM" id="MobiDB-lite"/>
    </source>
</evidence>
<comment type="caution">
    <text evidence="3">The sequence shown here is derived from an EMBL/GenBank/DDBJ whole genome shotgun (WGS) entry which is preliminary data.</text>
</comment>
<name>A0A438DUL0_VITVI</name>
<feature type="compositionally biased region" description="Polar residues" evidence="1">
    <location>
        <begin position="77"/>
        <end position="86"/>
    </location>
</feature>
<gene>
    <name evidence="3" type="ORF">CK203_078196</name>
</gene>
<dbReference type="PANTHER" id="PTHR21726:SF57">
    <property type="entry name" value="SERINE-RICH ADHESIN FOR PLATELETS-LIKE PROTEIN"/>
    <property type="match status" value="1"/>
</dbReference>
<dbReference type="Proteomes" id="UP000288805">
    <property type="component" value="Unassembled WGS sequence"/>
</dbReference>
<accession>A0A438DUL0</accession>
<protein>
    <recommendedName>
        <fullName evidence="2">DUF4378 domain-containing protein</fullName>
    </recommendedName>
</protein>
<evidence type="ECO:0000313" key="3">
    <source>
        <dbReference type="EMBL" id="RVW39161.1"/>
    </source>
</evidence>
<feature type="region of interest" description="Disordered" evidence="1">
    <location>
        <begin position="368"/>
        <end position="390"/>
    </location>
</feature>
<organism evidence="3 4">
    <name type="scientific">Vitis vinifera</name>
    <name type="common">Grape</name>
    <dbReference type="NCBI Taxonomy" id="29760"/>
    <lineage>
        <taxon>Eukaryota</taxon>
        <taxon>Viridiplantae</taxon>
        <taxon>Streptophyta</taxon>
        <taxon>Embryophyta</taxon>
        <taxon>Tracheophyta</taxon>
        <taxon>Spermatophyta</taxon>
        <taxon>Magnoliopsida</taxon>
        <taxon>eudicotyledons</taxon>
        <taxon>Gunneridae</taxon>
        <taxon>Pentapetalae</taxon>
        <taxon>rosids</taxon>
        <taxon>Vitales</taxon>
        <taxon>Vitaceae</taxon>
        <taxon>Viteae</taxon>
        <taxon>Vitis</taxon>
    </lineage>
</organism>